<dbReference type="RefSeq" id="WP_072287578.1">
    <property type="nucleotide sequence ID" value="NZ_CP015455.1"/>
</dbReference>
<evidence type="ECO:0000313" key="2">
    <source>
        <dbReference type="EMBL" id="APG25735.1"/>
    </source>
</evidence>
<gene>
    <name evidence="2" type="ORF">A7E75_12480</name>
</gene>
<feature type="transmembrane region" description="Helical" evidence="1">
    <location>
        <begin position="178"/>
        <end position="199"/>
    </location>
</feature>
<feature type="transmembrane region" description="Helical" evidence="1">
    <location>
        <begin position="12"/>
        <end position="32"/>
    </location>
</feature>
<feature type="transmembrane region" description="Helical" evidence="1">
    <location>
        <begin position="220"/>
        <end position="243"/>
    </location>
</feature>
<feature type="transmembrane region" description="Helical" evidence="1">
    <location>
        <begin position="350"/>
        <end position="368"/>
    </location>
</feature>
<dbReference type="EMBL" id="CP015518">
    <property type="protein sequence ID" value="APG25735.1"/>
    <property type="molecule type" value="Genomic_DNA"/>
</dbReference>
<dbReference type="KEGG" id="pace:A6070_06495"/>
<keyword evidence="3" id="KW-1185">Reference proteome</keyword>
<protein>
    <recommendedName>
        <fullName evidence="4">Glycosyltransferase RgtA/B/C/D-like domain-containing protein</fullName>
    </recommendedName>
</protein>
<dbReference type="STRING" id="29542.A6070_06495"/>
<feature type="transmembrane region" description="Helical" evidence="1">
    <location>
        <begin position="268"/>
        <end position="287"/>
    </location>
</feature>
<feature type="transmembrane region" description="Helical" evidence="1">
    <location>
        <begin position="125"/>
        <end position="158"/>
    </location>
</feature>
<feature type="transmembrane region" description="Helical" evidence="1">
    <location>
        <begin position="294"/>
        <end position="322"/>
    </location>
</feature>
<sequence>MTEKKNISGRIAILPDIAGLYGFITFALLILFDHGKALGDGDTLWHIAAGQHMLKTRAILTQDIFSHTALGKPWTAHEWLSEVIMAGVHQHGGLIGTILFFFLIAALSFWLLFRIVSAVTNDWVAILAVSVALTFSMTHMLARPHIFSWLFGVIVLYALHKQDRWLWVLPPLTALWANLHGGFILGLALQGLFLGGQLLDDFFTEQPFSFKTTFKTIRRPATFMLLSALAAGINPFGFSLYLFPFHVASDVFAQGIVEWLPPNFQEQWLYRIYLLIVLLFMSLKSVPTTWTDRLFVLFFINASLTHQRYMGIATVFICPYFARMLQSSVRIASPFRPATKEGAQLPTSPLSGPLAIIITAVILCMLVGPSHTKSREVAETFLPLPESSHPIKAVAYLNQTVRPEGKIFNNYAWGGYLIYALDPAEKVFIDGRADMYGEKIFKDYRKIVSLDEGADKLLKNYGIDWVLFPHDSVLVRYLKATGKWQEIYSDGEASILRRLTASSP</sequence>
<dbReference type="Proteomes" id="UP000182264">
    <property type="component" value="Chromosome"/>
</dbReference>
<keyword evidence="1" id="KW-0472">Membrane</keyword>
<evidence type="ECO:0000313" key="3">
    <source>
        <dbReference type="Proteomes" id="UP000182264"/>
    </source>
</evidence>
<keyword evidence="1" id="KW-0812">Transmembrane</keyword>
<dbReference type="AlphaFoldDB" id="A0A1L3GIM3"/>
<proteinExistence type="predicted"/>
<reference evidence="2 3" key="1">
    <citation type="journal article" date="2017" name="Genome Announc.">
        <title>Complete Genome Sequences of Two Acetylene-Fermenting Pelobacter acetylenicus Strains.</title>
        <authorList>
            <person name="Sutton J.M."/>
            <person name="Baesman S.M."/>
            <person name="Fierst J.L."/>
            <person name="Poret-Peterson A.T."/>
            <person name="Oremland R.S."/>
            <person name="Dunlap D.S."/>
            <person name="Akob D.M."/>
        </authorList>
    </citation>
    <scope>NUCLEOTIDE SEQUENCE [LARGE SCALE GENOMIC DNA]</scope>
    <source>
        <strain evidence="2 3">DSM 3247</strain>
    </source>
</reference>
<keyword evidence="1" id="KW-1133">Transmembrane helix</keyword>
<name>A0A1L3GIM3_SYNAC</name>
<feature type="transmembrane region" description="Helical" evidence="1">
    <location>
        <begin position="94"/>
        <end position="113"/>
    </location>
</feature>
<dbReference type="OrthoDB" id="9786218at2"/>
<evidence type="ECO:0000256" key="1">
    <source>
        <dbReference type="SAM" id="Phobius"/>
    </source>
</evidence>
<organism evidence="2 3">
    <name type="scientific">Syntrophotalea acetylenica</name>
    <name type="common">Pelobacter acetylenicus</name>
    <dbReference type="NCBI Taxonomy" id="29542"/>
    <lineage>
        <taxon>Bacteria</taxon>
        <taxon>Pseudomonadati</taxon>
        <taxon>Thermodesulfobacteriota</taxon>
        <taxon>Desulfuromonadia</taxon>
        <taxon>Desulfuromonadales</taxon>
        <taxon>Syntrophotaleaceae</taxon>
        <taxon>Syntrophotalea</taxon>
    </lineage>
</organism>
<evidence type="ECO:0008006" key="4">
    <source>
        <dbReference type="Google" id="ProtNLM"/>
    </source>
</evidence>
<accession>A0A1L3GIM3</accession>